<keyword evidence="1" id="KW-0812">Transmembrane</keyword>
<dbReference type="Pfam" id="PF11203">
    <property type="entry name" value="EccE"/>
    <property type="match status" value="1"/>
</dbReference>
<reference evidence="4" key="1">
    <citation type="journal article" date="2019" name="Int. J. Syst. Evol. Microbiol.">
        <title>The Global Catalogue of Microorganisms (GCM) 10K type strain sequencing project: providing services to taxonomists for standard genome sequencing and annotation.</title>
        <authorList>
            <consortium name="The Broad Institute Genomics Platform"/>
            <consortium name="The Broad Institute Genome Sequencing Center for Infectious Disease"/>
            <person name="Wu L."/>
            <person name="Ma J."/>
        </authorList>
    </citation>
    <scope>NUCLEOTIDE SEQUENCE [LARGE SCALE GENOMIC DNA]</scope>
    <source>
        <strain evidence="4">CGMCC 4.7237</strain>
    </source>
</reference>
<evidence type="ECO:0000259" key="2">
    <source>
        <dbReference type="Pfam" id="PF11203"/>
    </source>
</evidence>
<dbReference type="RefSeq" id="WP_386434594.1">
    <property type="nucleotide sequence ID" value="NZ_JBHSBB010000021.1"/>
</dbReference>
<protein>
    <submittedName>
        <fullName evidence="3">SCO6880 family protein</fullName>
    </submittedName>
</protein>
<organism evidence="3 4">
    <name type="scientific">Streptomyces polygonati</name>
    <dbReference type="NCBI Taxonomy" id="1617087"/>
    <lineage>
        <taxon>Bacteria</taxon>
        <taxon>Bacillati</taxon>
        <taxon>Actinomycetota</taxon>
        <taxon>Actinomycetes</taxon>
        <taxon>Kitasatosporales</taxon>
        <taxon>Streptomycetaceae</taxon>
        <taxon>Streptomyces</taxon>
    </lineage>
</organism>
<dbReference type="EMBL" id="JBHSBB010000021">
    <property type="protein sequence ID" value="MFC4035145.1"/>
    <property type="molecule type" value="Genomic_DNA"/>
</dbReference>
<evidence type="ECO:0000313" key="4">
    <source>
        <dbReference type="Proteomes" id="UP001595765"/>
    </source>
</evidence>
<sequence>MSDNRNPEVVPLATVKFPHRSRRGILLGLTAPQLTVATATGLLLLAVILTRGIVGALELLPVWAAILLLVFVRSQGRSLADWTPILTRHALRRAQGQLLWLARPSRRPVREGLVHLPGTAASLRVVTAPDRRYGAVHHPGTGTLTAVVKVSSRAYALLDPGTQNANVAGWGRALAALARTGQVARIQVVERTVPDSGDALRRYWEEHGNPNAPMAGQVYSELIASAGPAAAPHEAYVAVSLDAKGARRLIRQAGGGLTGAFSVLAQLISTFDQAARTAGLNPTGWLTATEIAAVVRTAYDPKALAALDRWSDSGRPAAHPAAAGPVVVVEKADHIATDTAFHTTYWIENWPRIETSAGFLHQLLFTAGVRRTLSLSYEPKGLDAALRDVQRKKASVIADAAERARRGQVDSEADSIEYADIKARERQLIAGHADVALTGLLTVSADSEDELRSACAVVETAAVGAQLDLRALRWQQAEAFTAAALPLALAV</sequence>
<feature type="transmembrane region" description="Helical" evidence="1">
    <location>
        <begin position="25"/>
        <end position="47"/>
    </location>
</feature>
<keyword evidence="1" id="KW-1133">Transmembrane helix</keyword>
<gene>
    <name evidence="3" type="ORF">ACFO3J_27275</name>
</gene>
<proteinExistence type="predicted"/>
<dbReference type="InterPro" id="IPR049978">
    <property type="entry name" value="SCO6880-like"/>
</dbReference>
<evidence type="ECO:0000313" key="3">
    <source>
        <dbReference type="EMBL" id="MFC4035145.1"/>
    </source>
</evidence>
<name>A0ABV8HSV3_9ACTN</name>
<evidence type="ECO:0000256" key="1">
    <source>
        <dbReference type="SAM" id="Phobius"/>
    </source>
</evidence>
<dbReference type="NCBIfam" id="NF042935">
    <property type="entry name" value="SCO6880_fam"/>
    <property type="match status" value="1"/>
</dbReference>
<comment type="caution">
    <text evidence="3">The sequence shown here is derived from an EMBL/GenBank/DDBJ whole genome shotgun (WGS) entry which is preliminary data.</text>
</comment>
<dbReference type="InterPro" id="IPR050051">
    <property type="entry name" value="EccE_dom"/>
</dbReference>
<dbReference type="Proteomes" id="UP001595765">
    <property type="component" value="Unassembled WGS sequence"/>
</dbReference>
<accession>A0ABV8HSV3</accession>
<keyword evidence="1" id="KW-0472">Membrane</keyword>
<feature type="transmembrane region" description="Helical" evidence="1">
    <location>
        <begin position="53"/>
        <end position="72"/>
    </location>
</feature>
<feature type="domain" description="Type VII secretion system protein EccE" evidence="2">
    <location>
        <begin position="229"/>
        <end position="347"/>
    </location>
</feature>
<keyword evidence="4" id="KW-1185">Reference proteome</keyword>